<proteinExistence type="predicted"/>
<keyword evidence="1" id="KW-0732">Signal</keyword>
<dbReference type="Gene3D" id="1.10.530.10">
    <property type="match status" value="1"/>
</dbReference>
<dbReference type="PANTHER" id="PTHR40572:SF1">
    <property type="entry name" value="PROTEIN BAX"/>
    <property type="match status" value="1"/>
</dbReference>
<dbReference type="InterPro" id="IPR053195">
    <property type="entry name" value="Bax-like"/>
</dbReference>
<dbReference type="Proteomes" id="UP000182146">
    <property type="component" value="Unassembled WGS sequence"/>
</dbReference>
<dbReference type="STRING" id="392333.SAMN05660860_02976"/>
<evidence type="ECO:0000313" key="4">
    <source>
        <dbReference type="Proteomes" id="UP000182146"/>
    </source>
</evidence>
<sequence length="301" mass="34012">MKIFRLYQHLFLAGLMVLVLLGCQDSGPPPPTNGGQPDVVVVAPDGHAELSRLFALNDYDLDNLDQGVPKLIVTSLPQDLDRVSQVNERKRIFFLTLLPMILMGNEEIQSERDLVEFLISGFDKGRLPTEEEAERLAEIQDKYRVAGDPFSDCEVRTRLLKRVDVLPPSLVLAQAANESGWGTSRFAQVANNLFGEWTFTPGTGIVPTDRPAGEIYEVRSFPTIYDSLRSYMLNLNTHRAYAPLREKRHQARLENRPLKGVDLAQGLQAYSIRGEEYVEEIAAMIRHNQLTRFSYLNLRGL</sequence>
<organism evidence="3 4">
    <name type="scientific">Geoalkalibacter ferrihydriticus</name>
    <dbReference type="NCBI Taxonomy" id="392333"/>
    <lineage>
        <taxon>Bacteria</taxon>
        <taxon>Pseudomonadati</taxon>
        <taxon>Thermodesulfobacteriota</taxon>
        <taxon>Desulfuromonadia</taxon>
        <taxon>Desulfuromonadales</taxon>
        <taxon>Geoalkalibacteraceae</taxon>
        <taxon>Geoalkalibacter</taxon>
    </lineage>
</organism>
<feature type="chain" id="PRO_5010197903" evidence="1">
    <location>
        <begin position="22"/>
        <end position="301"/>
    </location>
</feature>
<dbReference type="GO" id="GO:0004040">
    <property type="term" value="F:amidase activity"/>
    <property type="evidence" value="ECO:0007669"/>
    <property type="project" value="InterPro"/>
</dbReference>
<gene>
    <name evidence="3" type="ORF">SAMN05660860_02976</name>
</gene>
<protein>
    <submittedName>
        <fullName evidence="3">Bax protein</fullName>
    </submittedName>
</protein>
<feature type="signal peptide" evidence="1">
    <location>
        <begin position="1"/>
        <end position="21"/>
    </location>
</feature>
<reference evidence="3 4" key="1">
    <citation type="submission" date="2016-10" db="EMBL/GenBank/DDBJ databases">
        <authorList>
            <person name="de Groot N.N."/>
        </authorList>
    </citation>
    <scope>NUCLEOTIDE SEQUENCE [LARGE SCALE GENOMIC DNA]</scope>
    <source>
        <strain evidence="3 4">DSM 17813</strain>
    </source>
</reference>
<evidence type="ECO:0000313" key="3">
    <source>
        <dbReference type="EMBL" id="SDM67073.1"/>
    </source>
</evidence>
<dbReference type="AlphaFoldDB" id="A0A1G9V4P3"/>
<dbReference type="InterPro" id="IPR002901">
    <property type="entry name" value="MGlyc_endo_b_GlcNAc-like_dom"/>
</dbReference>
<feature type="domain" description="Mannosyl-glycoprotein endo-beta-N-acetylglucosamidase-like" evidence="2">
    <location>
        <begin position="142"/>
        <end position="278"/>
    </location>
</feature>
<evidence type="ECO:0000256" key="1">
    <source>
        <dbReference type="SAM" id="SignalP"/>
    </source>
</evidence>
<dbReference type="SMART" id="SM00047">
    <property type="entry name" value="LYZ2"/>
    <property type="match status" value="1"/>
</dbReference>
<evidence type="ECO:0000259" key="2">
    <source>
        <dbReference type="SMART" id="SM00047"/>
    </source>
</evidence>
<accession>A0A1G9V4P3</accession>
<dbReference type="PROSITE" id="PS51257">
    <property type="entry name" value="PROKAR_LIPOPROTEIN"/>
    <property type="match status" value="1"/>
</dbReference>
<dbReference type="PANTHER" id="PTHR40572">
    <property type="entry name" value="PROTEIN BAX"/>
    <property type="match status" value="1"/>
</dbReference>
<dbReference type="Pfam" id="PF01832">
    <property type="entry name" value="Glucosaminidase"/>
    <property type="match status" value="1"/>
</dbReference>
<name>A0A1G9V4P3_9BACT</name>
<dbReference type="EMBL" id="FNGU01000008">
    <property type="protein sequence ID" value="SDM67073.1"/>
    <property type="molecule type" value="Genomic_DNA"/>
</dbReference>